<feature type="compositionally biased region" description="Low complexity" evidence="1">
    <location>
        <begin position="300"/>
        <end position="316"/>
    </location>
</feature>
<dbReference type="Gene3D" id="1.10.1660.10">
    <property type="match status" value="1"/>
</dbReference>
<dbReference type="SMART" id="SM00422">
    <property type="entry name" value="HTH_MERR"/>
    <property type="match status" value="1"/>
</dbReference>
<dbReference type="AlphaFoldDB" id="A0A919QXS4"/>
<sequence length="341" mass="34259">MSDIWTIAELAEHAAATLRRDAPPASGRVREVPNERLIRWYTTIGLLDPPLTRRGRVALYGRRHLLQLVAIKRRQAEGRSIAEIQAELAGATDSGLAAVARLPAAAPPAAPTAATPAATTLDGEAAAGPAPARPRFWADRPAGPVAAPASPPPPAFPPPAGPSALPVPPAPHAPATPPLAGPPEPPGRYGPPPVPAPEPVPIARPGVPAAPPDRLAPATPPDRLAPLAPAWYGRRPAAPPPGGPPPPAAPLEVAGLLHGVPLAPEVTLLIGGRPPGAGDVAALRRAAGPLLAALRDLGLAAGPPDLTDLTETTETTGAGGPPPAGTAPRPETGTATPKETS</sequence>
<dbReference type="GO" id="GO:0006355">
    <property type="term" value="P:regulation of DNA-templated transcription"/>
    <property type="evidence" value="ECO:0007669"/>
    <property type="project" value="InterPro"/>
</dbReference>
<evidence type="ECO:0000256" key="1">
    <source>
        <dbReference type="SAM" id="MobiDB-lite"/>
    </source>
</evidence>
<feature type="region of interest" description="Disordered" evidence="1">
    <location>
        <begin position="300"/>
        <end position="341"/>
    </location>
</feature>
<protein>
    <recommendedName>
        <fullName evidence="2">HTH merR-type domain-containing protein</fullName>
    </recommendedName>
</protein>
<dbReference type="Pfam" id="PF13411">
    <property type="entry name" value="MerR_1"/>
    <property type="match status" value="1"/>
</dbReference>
<dbReference type="SUPFAM" id="SSF46955">
    <property type="entry name" value="Putative DNA-binding domain"/>
    <property type="match status" value="1"/>
</dbReference>
<dbReference type="RefSeq" id="WP_239136949.1">
    <property type="nucleotide sequence ID" value="NZ_BOOU01000013.1"/>
</dbReference>
<comment type="caution">
    <text evidence="3">The sequence shown here is derived from an EMBL/GenBank/DDBJ whole genome shotgun (WGS) entry which is preliminary data.</text>
</comment>
<accession>A0A919QXS4</accession>
<dbReference type="EMBL" id="BOOU01000013">
    <property type="protein sequence ID" value="GII76089.1"/>
    <property type="molecule type" value="Genomic_DNA"/>
</dbReference>
<reference evidence="3" key="1">
    <citation type="submission" date="2021-01" db="EMBL/GenBank/DDBJ databases">
        <title>Whole genome shotgun sequence of Sphaerisporangium rufum NBRC 109079.</title>
        <authorList>
            <person name="Komaki H."/>
            <person name="Tamura T."/>
        </authorList>
    </citation>
    <scope>NUCLEOTIDE SEQUENCE</scope>
    <source>
        <strain evidence="3">NBRC 109079</strain>
    </source>
</reference>
<feature type="region of interest" description="Disordered" evidence="1">
    <location>
        <begin position="123"/>
        <end position="250"/>
    </location>
</feature>
<evidence type="ECO:0000259" key="2">
    <source>
        <dbReference type="SMART" id="SM00422"/>
    </source>
</evidence>
<proteinExistence type="predicted"/>
<name>A0A919QXS4_9ACTN</name>
<evidence type="ECO:0000313" key="4">
    <source>
        <dbReference type="Proteomes" id="UP000655287"/>
    </source>
</evidence>
<keyword evidence="4" id="KW-1185">Reference proteome</keyword>
<organism evidence="3 4">
    <name type="scientific">Sphaerisporangium rufum</name>
    <dbReference type="NCBI Taxonomy" id="1381558"/>
    <lineage>
        <taxon>Bacteria</taxon>
        <taxon>Bacillati</taxon>
        <taxon>Actinomycetota</taxon>
        <taxon>Actinomycetes</taxon>
        <taxon>Streptosporangiales</taxon>
        <taxon>Streptosporangiaceae</taxon>
        <taxon>Sphaerisporangium</taxon>
    </lineage>
</organism>
<dbReference type="InterPro" id="IPR000551">
    <property type="entry name" value="MerR-type_HTH_dom"/>
</dbReference>
<dbReference type="InterPro" id="IPR009061">
    <property type="entry name" value="DNA-bd_dom_put_sf"/>
</dbReference>
<feature type="compositionally biased region" description="Low complexity" evidence="1">
    <location>
        <begin position="326"/>
        <end position="341"/>
    </location>
</feature>
<feature type="compositionally biased region" description="Pro residues" evidence="1">
    <location>
        <begin position="149"/>
        <end position="202"/>
    </location>
</feature>
<feature type="compositionally biased region" description="Low complexity" evidence="1">
    <location>
        <begin position="123"/>
        <end position="148"/>
    </location>
</feature>
<gene>
    <name evidence="3" type="ORF">Sru01_10710</name>
</gene>
<evidence type="ECO:0000313" key="3">
    <source>
        <dbReference type="EMBL" id="GII76089.1"/>
    </source>
</evidence>
<feature type="domain" description="HTH merR-type" evidence="2">
    <location>
        <begin position="5"/>
        <end position="91"/>
    </location>
</feature>
<feature type="compositionally biased region" description="Pro residues" evidence="1">
    <location>
        <begin position="237"/>
        <end position="249"/>
    </location>
</feature>
<dbReference type="PRINTS" id="PR01217">
    <property type="entry name" value="PRICHEXTENSN"/>
</dbReference>
<dbReference type="Proteomes" id="UP000655287">
    <property type="component" value="Unassembled WGS sequence"/>
</dbReference>
<dbReference type="GO" id="GO:0003677">
    <property type="term" value="F:DNA binding"/>
    <property type="evidence" value="ECO:0007669"/>
    <property type="project" value="InterPro"/>
</dbReference>